<dbReference type="GeneTree" id="ENSGT00390000008281"/>
<evidence type="ECO:0000256" key="5">
    <source>
        <dbReference type="ARBA" id="ARBA00023128"/>
    </source>
</evidence>
<dbReference type="GO" id="GO:0005840">
    <property type="term" value="C:ribosome"/>
    <property type="evidence" value="ECO:0007669"/>
    <property type="project" value="UniProtKB-KW"/>
</dbReference>
<dbReference type="InterPro" id="IPR020070">
    <property type="entry name" value="Ribosomal_bL9_N"/>
</dbReference>
<dbReference type="Proteomes" id="UP000694569">
    <property type="component" value="Unplaced"/>
</dbReference>
<evidence type="ECO:0000256" key="4">
    <source>
        <dbReference type="ARBA" id="ARBA00022980"/>
    </source>
</evidence>
<keyword evidence="3" id="KW-0809">Transit peptide</keyword>
<reference evidence="13" key="1">
    <citation type="submission" date="2025-08" db="UniProtKB">
        <authorList>
            <consortium name="Ensembl"/>
        </authorList>
    </citation>
    <scope>IDENTIFICATION</scope>
</reference>
<dbReference type="Pfam" id="PF01281">
    <property type="entry name" value="Ribosomal_L9_N"/>
    <property type="match status" value="1"/>
</dbReference>
<evidence type="ECO:0000259" key="11">
    <source>
        <dbReference type="Pfam" id="PF22078"/>
    </source>
</evidence>
<evidence type="ECO:0000256" key="8">
    <source>
        <dbReference type="ARBA" id="ARBA00035381"/>
    </source>
</evidence>
<evidence type="ECO:0000256" key="9">
    <source>
        <dbReference type="SAM" id="MobiDB-lite"/>
    </source>
</evidence>
<protein>
    <recommendedName>
        <fullName evidence="7">Large ribosomal subunit protein bL9m</fullName>
    </recommendedName>
    <alternativeName>
        <fullName evidence="8">39S ribosomal protein L9, mitochondrial</fullName>
    </alternativeName>
</protein>
<accession>A0A8C5QWQ6</accession>
<dbReference type="InterPro" id="IPR054302">
    <property type="entry name" value="Ribosomal_bL9m_C"/>
</dbReference>
<feature type="region of interest" description="Disordered" evidence="9">
    <location>
        <begin position="247"/>
        <end position="267"/>
    </location>
</feature>
<dbReference type="InterPro" id="IPR036935">
    <property type="entry name" value="Ribosomal_bL9_N_sf"/>
</dbReference>
<feature type="domain" description="Large ribosomal subunit protein bL9m N-terminal" evidence="12">
    <location>
        <begin position="52"/>
        <end position="84"/>
    </location>
</feature>
<keyword evidence="6" id="KW-0687">Ribonucleoprotein</keyword>
<dbReference type="Pfam" id="PF22078">
    <property type="entry name" value="Ribosomal_bL9m_C"/>
    <property type="match status" value="1"/>
</dbReference>
<dbReference type="GO" id="GO:1990904">
    <property type="term" value="C:ribonucleoprotein complex"/>
    <property type="evidence" value="ECO:0007669"/>
    <property type="project" value="UniProtKB-KW"/>
</dbReference>
<feature type="domain" description="Large ribosomal subunit protein bL9m C-terminal" evidence="11">
    <location>
        <begin position="153"/>
        <end position="235"/>
    </location>
</feature>
<dbReference type="InterPro" id="IPR056864">
    <property type="entry name" value="MRP-L9_N"/>
</dbReference>
<dbReference type="FunFam" id="3.40.5.10:FF:000005">
    <property type="entry name" value="39S ribosomal protein L9, mitochondrial"/>
    <property type="match status" value="1"/>
</dbReference>
<comment type="similarity">
    <text evidence="2">Belongs to the bacterial ribosomal protein bL9 family.</text>
</comment>
<dbReference type="SUPFAM" id="SSF55658">
    <property type="entry name" value="L9 N-domain-like"/>
    <property type="match status" value="1"/>
</dbReference>
<evidence type="ECO:0000256" key="2">
    <source>
        <dbReference type="ARBA" id="ARBA00010605"/>
    </source>
</evidence>
<evidence type="ECO:0000256" key="7">
    <source>
        <dbReference type="ARBA" id="ARBA00035194"/>
    </source>
</evidence>
<evidence type="ECO:0000256" key="1">
    <source>
        <dbReference type="ARBA" id="ARBA00004173"/>
    </source>
</evidence>
<feature type="domain" description="Ribosomal protein L9" evidence="10">
    <location>
        <begin position="93"/>
        <end position="138"/>
    </location>
</feature>
<dbReference type="OrthoDB" id="5555409at2759"/>
<reference evidence="13" key="2">
    <citation type="submission" date="2025-09" db="UniProtKB">
        <authorList>
            <consortium name="Ensembl"/>
        </authorList>
    </citation>
    <scope>IDENTIFICATION</scope>
</reference>
<evidence type="ECO:0000256" key="3">
    <source>
        <dbReference type="ARBA" id="ARBA00022946"/>
    </source>
</evidence>
<dbReference type="PANTHER" id="PTHR21368">
    <property type="entry name" value="50S RIBOSOMAL PROTEIN L9"/>
    <property type="match status" value="1"/>
</dbReference>
<dbReference type="InterPro" id="IPR000244">
    <property type="entry name" value="Ribosomal_bL9"/>
</dbReference>
<evidence type="ECO:0000256" key="6">
    <source>
        <dbReference type="ARBA" id="ARBA00023274"/>
    </source>
</evidence>
<keyword evidence="14" id="KW-1185">Reference proteome</keyword>
<evidence type="ECO:0000259" key="12">
    <source>
        <dbReference type="Pfam" id="PF25131"/>
    </source>
</evidence>
<name>A0A8C5QWQ6_9ANUR</name>
<keyword evidence="4" id="KW-0689">Ribosomal protein</keyword>
<sequence length="267" mass="30492">RRASPAPCASNLLCAELPPLIVRQIRCALSFPRLLCVRSAVRRASPAPCGTVMVERWWQVPLAKEGEEPYLHPRRHRIYRKLEDTMQNKKEKMELILTQTVHKFGSRGDVVLVEKAVGRNKLLPQGLAVYPSPENKQMFEEEKREEGAKPNQQTWTGKLTVDFLKKSRLEVGMMNDVTWELTKEMVCRNFRKKLGVVVPPETLKIPEEKITSYGEYWCEVTVNGLDTVRLPMDVVDFVTRKTKRHKFCLSQQPPPESTEPSPGALGA</sequence>
<evidence type="ECO:0000313" key="13">
    <source>
        <dbReference type="Ensembl" id="ENSLLEP00000044390.1"/>
    </source>
</evidence>
<gene>
    <name evidence="13" type="primary">MRPL9</name>
</gene>
<dbReference type="Gene3D" id="3.40.5.10">
    <property type="entry name" value="Ribosomal protein L9, N-terminal domain"/>
    <property type="match status" value="1"/>
</dbReference>
<proteinExistence type="inferred from homology"/>
<dbReference type="GO" id="GO:0006412">
    <property type="term" value="P:translation"/>
    <property type="evidence" value="ECO:0007669"/>
    <property type="project" value="InterPro"/>
</dbReference>
<feature type="compositionally biased region" description="Low complexity" evidence="9">
    <location>
        <begin position="258"/>
        <end position="267"/>
    </location>
</feature>
<dbReference type="Pfam" id="PF25131">
    <property type="entry name" value="bL9m_N"/>
    <property type="match status" value="1"/>
</dbReference>
<dbReference type="InterPro" id="IPR009027">
    <property type="entry name" value="Ribosomal_bL9/RNase_H1_N"/>
</dbReference>
<comment type="subcellular location">
    <subcellularLocation>
        <location evidence="1">Mitochondrion</location>
    </subcellularLocation>
</comment>
<dbReference type="GO" id="GO:0005739">
    <property type="term" value="C:mitochondrion"/>
    <property type="evidence" value="ECO:0007669"/>
    <property type="project" value="UniProtKB-SubCell"/>
</dbReference>
<evidence type="ECO:0000259" key="10">
    <source>
        <dbReference type="Pfam" id="PF01281"/>
    </source>
</evidence>
<dbReference type="GO" id="GO:0003735">
    <property type="term" value="F:structural constituent of ribosome"/>
    <property type="evidence" value="ECO:0007669"/>
    <property type="project" value="InterPro"/>
</dbReference>
<keyword evidence="5" id="KW-0496">Mitochondrion</keyword>
<organism evidence="13 14">
    <name type="scientific">Leptobrachium leishanense</name>
    <name type="common">Leishan spiny toad</name>
    <dbReference type="NCBI Taxonomy" id="445787"/>
    <lineage>
        <taxon>Eukaryota</taxon>
        <taxon>Metazoa</taxon>
        <taxon>Chordata</taxon>
        <taxon>Craniata</taxon>
        <taxon>Vertebrata</taxon>
        <taxon>Euteleostomi</taxon>
        <taxon>Amphibia</taxon>
        <taxon>Batrachia</taxon>
        <taxon>Anura</taxon>
        <taxon>Pelobatoidea</taxon>
        <taxon>Megophryidae</taxon>
        <taxon>Leptobrachium</taxon>
    </lineage>
</organism>
<dbReference type="AlphaFoldDB" id="A0A8C5QWQ6"/>
<dbReference type="Ensembl" id="ENSLLET00000046169.1">
    <property type="protein sequence ID" value="ENSLLEP00000044390.1"/>
    <property type="gene ID" value="ENSLLEG00000028056.1"/>
</dbReference>
<evidence type="ECO:0000313" key="14">
    <source>
        <dbReference type="Proteomes" id="UP000694569"/>
    </source>
</evidence>